<feature type="transmembrane region" description="Helical" evidence="8">
    <location>
        <begin position="96"/>
        <end position="117"/>
    </location>
</feature>
<dbReference type="AlphaFoldDB" id="A0AA41Y4V5"/>
<feature type="transmembrane region" description="Helical" evidence="8">
    <location>
        <begin position="155"/>
        <end position="176"/>
    </location>
</feature>
<dbReference type="Pfam" id="PF01032">
    <property type="entry name" value="FecCD"/>
    <property type="match status" value="1"/>
</dbReference>
<evidence type="ECO:0000256" key="3">
    <source>
        <dbReference type="ARBA" id="ARBA00022448"/>
    </source>
</evidence>
<keyword evidence="10" id="KW-1185">Reference proteome</keyword>
<organism evidence="9 10">
    <name type="scientific">Gaoshiqia sediminis</name>
    <dbReference type="NCBI Taxonomy" id="2986998"/>
    <lineage>
        <taxon>Bacteria</taxon>
        <taxon>Pseudomonadati</taxon>
        <taxon>Bacteroidota</taxon>
        <taxon>Bacteroidia</taxon>
        <taxon>Marinilabiliales</taxon>
        <taxon>Prolixibacteraceae</taxon>
        <taxon>Gaoshiqia</taxon>
    </lineage>
</organism>
<dbReference type="CDD" id="cd06550">
    <property type="entry name" value="TM_ABC_iron-siderophores_like"/>
    <property type="match status" value="1"/>
</dbReference>
<feature type="transmembrane region" description="Helical" evidence="8">
    <location>
        <begin position="246"/>
        <end position="271"/>
    </location>
</feature>
<proteinExistence type="inferred from homology"/>
<dbReference type="SUPFAM" id="SSF81345">
    <property type="entry name" value="ABC transporter involved in vitamin B12 uptake, BtuC"/>
    <property type="match status" value="1"/>
</dbReference>
<keyword evidence="3" id="KW-0813">Transport</keyword>
<feature type="transmembrane region" description="Helical" evidence="8">
    <location>
        <begin position="283"/>
        <end position="304"/>
    </location>
</feature>
<reference evidence="9" key="1">
    <citation type="submission" date="2022-10" db="EMBL/GenBank/DDBJ databases">
        <title>Gaoshiqiia sediminis gen. nov., sp. nov., isolated from coastal sediment.</title>
        <authorList>
            <person name="Yu W.X."/>
            <person name="Mu D.S."/>
            <person name="Du J.Z."/>
            <person name="Liang Y.Q."/>
        </authorList>
    </citation>
    <scope>NUCLEOTIDE SEQUENCE</scope>
    <source>
        <strain evidence="9">A06</strain>
    </source>
</reference>
<evidence type="ECO:0000256" key="1">
    <source>
        <dbReference type="ARBA" id="ARBA00004651"/>
    </source>
</evidence>
<dbReference type="PANTHER" id="PTHR30472:SF67">
    <property type="entry name" value="PERMEASE OF ABC TRANSPORTER-RELATED"/>
    <property type="match status" value="1"/>
</dbReference>
<name>A0AA41Y4V5_9BACT</name>
<evidence type="ECO:0000313" key="10">
    <source>
        <dbReference type="Proteomes" id="UP001163821"/>
    </source>
</evidence>
<keyword evidence="5 8" id="KW-0812">Transmembrane</keyword>
<dbReference type="GO" id="GO:0022857">
    <property type="term" value="F:transmembrane transporter activity"/>
    <property type="evidence" value="ECO:0007669"/>
    <property type="project" value="InterPro"/>
</dbReference>
<gene>
    <name evidence="9" type="ORF">N2K84_02370</name>
</gene>
<evidence type="ECO:0000256" key="6">
    <source>
        <dbReference type="ARBA" id="ARBA00022989"/>
    </source>
</evidence>
<dbReference type="Gene3D" id="1.10.3470.10">
    <property type="entry name" value="ABC transporter involved in vitamin B12 uptake, BtuC"/>
    <property type="match status" value="1"/>
</dbReference>
<evidence type="ECO:0000256" key="4">
    <source>
        <dbReference type="ARBA" id="ARBA00022475"/>
    </source>
</evidence>
<keyword evidence="4" id="KW-1003">Cell membrane</keyword>
<evidence type="ECO:0000256" key="2">
    <source>
        <dbReference type="ARBA" id="ARBA00007935"/>
    </source>
</evidence>
<dbReference type="RefSeq" id="WP_282590166.1">
    <property type="nucleotide sequence ID" value="NZ_JAPAAF010000002.1"/>
</dbReference>
<protein>
    <submittedName>
        <fullName evidence="9">Iron ABC transporter permease</fullName>
    </submittedName>
</protein>
<evidence type="ECO:0000256" key="7">
    <source>
        <dbReference type="ARBA" id="ARBA00023136"/>
    </source>
</evidence>
<accession>A0AA41Y4V5</accession>
<dbReference type="EMBL" id="JAPAAF010000002">
    <property type="protein sequence ID" value="MCW0481556.1"/>
    <property type="molecule type" value="Genomic_DNA"/>
</dbReference>
<dbReference type="GO" id="GO:0033214">
    <property type="term" value="P:siderophore-iron import into cell"/>
    <property type="evidence" value="ECO:0007669"/>
    <property type="project" value="TreeGrafter"/>
</dbReference>
<sequence length="340" mass="36422">MKERSKYFKWLLVVAGLTALLLVAVLISLSTGELKIGLGEALRLLFAGGDESSLEHMLISQVRLPRIMLGVAVGGALSLAGVMLQGIYRNPLVEPFTLGISGGASLGVAFTIVLGLHQKLGAFALPLSGFLGAFLIIFLVYTLSSRRGNINIQHMLLTGVMVSFVASSAMMFLMAVSSTENLHGIVFWIMGSLDEPDTRLVWLTLIVTLLVLFISYLFVQPLNALRLGEEKALHLGINTHVAIKALFLLASLLAGICVAVAGVIGFVGLIIPHVLRLFLGTDYRILLISSFLLGGSFLVLSDVVARTIISPNELPIGVITGIIGGVVFILLMSRKMRKGM</sequence>
<comment type="similarity">
    <text evidence="2">Belongs to the binding-protein-dependent transport system permease family. FecCD subfamily.</text>
</comment>
<feature type="transmembrane region" description="Helical" evidence="8">
    <location>
        <begin position="123"/>
        <end position="143"/>
    </location>
</feature>
<dbReference type="Proteomes" id="UP001163821">
    <property type="component" value="Unassembled WGS sequence"/>
</dbReference>
<evidence type="ECO:0000256" key="5">
    <source>
        <dbReference type="ARBA" id="ARBA00022692"/>
    </source>
</evidence>
<comment type="subcellular location">
    <subcellularLocation>
        <location evidence="1">Cell membrane</location>
        <topology evidence="1">Multi-pass membrane protein</topology>
    </subcellularLocation>
</comment>
<dbReference type="FunFam" id="1.10.3470.10:FF:000001">
    <property type="entry name" value="Vitamin B12 ABC transporter permease BtuC"/>
    <property type="match status" value="1"/>
</dbReference>
<dbReference type="PANTHER" id="PTHR30472">
    <property type="entry name" value="FERRIC ENTEROBACTIN TRANSPORT SYSTEM PERMEASE PROTEIN"/>
    <property type="match status" value="1"/>
</dbReference>
<evidence type="ECO:0000313" key="9">
    <source>
        <dbReference type="EMBL" id="MCW0481556.1"/>
    </source>
</evidence>
<feature type="transmembrane region" description="Helical" evidence="8">
    <location>
        <begin position="67"/>
        <end position="84"/>
    </location>
</feature>
<evidence type="ECO:0000256" key="8">
    <source>
        <dbReference type="SAM" id="Phobius"/>
    </source>
</evidence>
<feature type="transmembrane region" description="Helical" evidence="8">
    <location>
        <begin position="316"/>
        <end position="333"/>
    </location>
</feature>
<dbReference type="GO" id="GO:0005886">
    <property type="term" value="C:plasma membrane"/>
    <property type="evidence" value="ECO:0007669"/>
    <property type="project" value="UniProtKB-SubCell"/>
</dbReference>
<dbReference type="InterPro" id="IPR000522">
    <property type="entry name" value="ABC_transptr_permease_BtuC"/>
</dbReference>
<keyword evidence="7 8" id="KW-0472">Membrane</keyword>
<feature type="transmembrane region" description="Helical" evidence="8">
    <location>
        <begin position="200"/>
        <end position="225"/>
    </location>
</feature>
<dbReference type="InterPro" id="IPR037294">
    <property type="entry name" value="ABC_BtuC-like"/>
</dbReference>
<keyword evidence="6 8" id="KW-1133">Transmembrane helix</keyword>
<comment type="caution">
    <text evidence="9">The sequence shown here is derived from an EMBL/GenBank/DDBJ whole genome shotgun (WGS) entry which is preliminary data.</text>
</comment>